<dbReference type="RefSeq" id="WP_270046683.1">
    <property type="nucleotide sequence ID" value="NZ_JAPDOD010000111.1"/>
</dbReference>
<evidence type="ECO:0000256" key="1">
    <source>
        <dbReference type="SAM" id="MobiDB-lite"/>
    </source>
</evidence>
<dbReference type="EMBL" id="JAPDOD010000111">
    <property type="protein sequence ID" value="MDA0167388.1"/>
    <property type="molecule type" value="Genomic_DNA"/>
</dbReference>
<dbReference type="Proteomes" id="UP001149140">
    <property type="component" value="Unassembled WGS sequence"/>
</dbReference>
<dbReference type="AlphaFoldDB" id="A0A9X3N5A4"/>
<evidence type="ECO:0000313" key="2">
    <source>
        <dbReference type="EMBL" id="MDA0167388.1"/>
    </source>
</evidence>
<protein>
    <submittedName>
        <fullName evidence="2">Uncharacterized protein</fullName>
    </submittedName>
</protein>
<evidence type="ECO:0000313" key="3">
    <source>
        <dbReference type="Proteomes" id="UP001149140"/>
    </source>
</evidence>
<reference evidence="2" key="1">
    <citation type="submission" date="2022-10" db="EMBL/GenBank/DDBJ databases">
        <title>The WGS of Solirubrobacter ginsenosidimutans DSM 21036.</title>
        <authorList>
            <person name="Jiang Z."/>
        </authorList>
    </citation>
    <scope>NUCLEOTIDE SEQUENCE</scope>
    <source>
        <strain evidence="2">DSM 21036</strain>
    </source>
</reference>
<name>A0A9X3N5A4_9ACTN</name>
<feature type="compositionally biased region" description="Basic and acidic residues" evidence="1">
    <location>
        <begin position="37"/>
        <end position="52"/>
    </location>
</feature>
<organism evidence="2 3">
    <name type="scientific">Solirubrobacter ginsenosidimutans</name>
    <dbReference type="NCBI Taxonomy" id="490573"/>
    <lineage>
        <taxon>Bacteria</taxon>
        <taxon>Bacillati</taxon>
        <taxon>Actinomycetota</taxon>
        <taxon>Thermoleophilia</taxon>
        <taxon>Solirubrobacterales</taxon>
        <taxon>Solirubrobacteraceae</taxon>
        <taxon>Solirubrobacter</taxon>
    </lineage>
</organism>
<comment type="caution">
    <text evidence="2">The sequence shown here is derived from an EMBL/GenBank/DDBJ whole genome shotgun (WGS) entry which is preliminary data.</text>
</comment>
<feature type="non-terminal residue" evidence="2">
    <location>
        <position position="1"/>
    </location>
</feature>
<gene>
    <name evidence="2" type="ORF">OM076_44425</name>
</gene>
<feature type="region of interest" description="Disordered" evidence="1">
    <location>
        <begin position="27"/>
        <end position="62"/>
    </location>
</feature>
<proteinExistence type="predicted"/>
<keyword evidence="3" id="KW-1185">Reference proteome</keyword>
<sequence>DHACRLVAGERVQRAWYRGVGDDSRRDCERVAQTAQRRPDGPVSDRGDDDVRSGQLGGGESAFDRGAVFEEWVVAAMIEAGMGDP</sequence>
<accession>A0A9X3N5A4</accession>